<comment type="caution">
    <text evidence="2">The sequence shown here is derived from an EMBL/GenBank/DDBJ whole genome shotgun (WGS) entry which is preliminary data.</text>
</comment>
<organism evidence="2 3">
    <name type="scientific">Streptomonospora algeriensis</name>
    <dbReference type="NCBI Taxonomy" id="995084"/>
    <lineage>
        <taxon>Bacteria</taxon>
        <taxon>Bacillati</taxon>
        <taxon>Actinomycetota</taxon>
        <taxon>Actinomycetes</taxon>
        <taxon>Streptosporangiales</taxon>
        <taxon>Nocardiopsidaceae</taxon>
        <taxon>Streptomonospora</taxon>
    </lineage>
</organism>
<evidence type="ECO:0000313" key="3">
    <source>
        <dbReference type="Proteomes" id="UP001596956"/>
    </source>
</evidence>
<gene>
    <name evidence="2" type="ORF">ACFQZU_06555</name>
</gene>
<protein>
    <submittedName>
        <fullName evidence="2">TadE family type IV pilus minor pilin</fullName>
    </submittedName>
</protein>
<proteinExistence type="predicted"/>
<dbReference type="NCBIfam" id="NF041390">
    <property type="entry name" value="TadE_Rv3655c"/>
    <property type="match status" value="1"/>
</dbReference>
<feature type="compositionally biased region" description="Basic and acidic residues" evidence="1">
    <location>
        <begin position="110"/>
        <end position="119"/>
    </location>
</feature>
<evidence type="ECO:0000313" key="2">
    <source>
        <dbReference type="EMBL" id="MFD0800979.1"/>
    </source>
</evidence>
<keyword evidence="3" id="KW-1185">Reference proteome</keyword>
<dbReference type="EMBL" id="JBHTHR010000129">
    <property type="protein sequence ID" value="MFD0800979.1"/>
    <property type="molecule type" value="Genomic_DNA"/>
</dbReference>
<evidence type="ECO:0000256" key="1">
    <source>
        <dbReference type="SAM" id="MobiDB-lite"/>
    </source>
</evidence>
<reference evidence="3" key="1">
    <citation type="journal article" date="2019" name="Int. J. Syst. Evol. Microbiol.">
        <title>The Global Catalogue of Microorganisms (GCM) 10K type strain sequencing project: providing services to taxonomists for standard genome sequencing and annotation.</title>
        <authorList>
            <consortium name="The Broad Institute Genomics Platform"/>
            <consortium name="The Broad Institute Genome Sequencing Center for Infectious Disease"/>
            <person name="Wu L."/>
            <person name="Ma J."/>
        </authorList>
    </citation>
    <scope>NUCLEOTIDE SEQUENCE [LARGE SCALE GENOMIC DNA]</scope>
    <source>
        <strain evidence="3">CCUG 63369</strain>
    </source>
</reference>
<dbReference type="Proteomes" id="UP001596956">
    <property type="component" value="Unassembled WGS sequence"/>
</dbReference>
<dbReference type="InterPro" id="IPR049790">
    <property type="entry name" value="Rv3655c/TadE"/>
</dbReference>
<accession>A0ABW3BD43</accession>
<feature type="region of interest" description="Disordered" evidence="1">
    <location>
        <begin position="110"/>
        <end position="147"/>
    </location>
</feature>
<name>A0ABW3BD43_9ACTN</name>
<sequence>MRCRSTADRGGVTAETAAALPSLVLVLGIALAAIQAGAVHVACVDAARVGARVLSRGEPEHAVRAAVADTAPGSADVRVHEHGGMARVTVTAPVPLGPLIDLPVEARGRAATPVEEREGANGALFVGAPGREQAKGAQGGGRDADAE</sequence>